<dbReference type="AlphaFoldDB" id="A0A833PI53"/>
<reference evidence="2" key="1">
    <citation type="journal article" date="2020" name="MBio">
        <title>Horizontal gene transfer to a defensive symbiont with a reduced genome amongst a multipartite beetle microbiome.</title>
        <authorList>
            <person name="Waterworth S.C."/>
            <person name="Florez L.V."/>
            <person name="Rees E.R."/>
            <person name="Hertweck C."/>
            <person name="Kaltenpoth M."/>
            <person name="Kwan J.C."/>
        </authorList>
    </citation>
    <scope>NUCLEOTIDE SEQUENCE [LARGE SCALE GENOMIC DNA]</scope>
</reference>
<comment type="caution">
    <text evidence="1">The sequence shown here is derived from an EMBL/GenBank/DDBJ whole genome shotgun (WGS) entry which is preliminary data.</text>
</comment>
<organism evidence="1 2">
    <name type="scientific">Acinetobacter bereziniae</name>
    <name type="common">Acinetobacter genomosp. 10</name>
    <dbReference type="NCBI Taxonomy" id="106648"/>
    <lineage>
        <taxon>Bacteria</taxon>
        <taxon>Pseudomonadati</taxon>
        <taxon>Pseudomonadota</taxon>
        <taxon>Gammaproteobacteria</taxon>
        <taxon>Moraxellales</taxon>
        <taxon>Moraxellaceae</taxon>
        <taxon>Acinetobacter</taxon>
    </lineage>
</organism>
<sequence length="36" mass="3974">MSKPEKKPKTLPSKKKLILIGGVFIVCALLLKQDAH</sequence>
<accession>A0A833PI53</accession>
<proteinExistence type="predicted"/>
<name>A0A833PI53_ACIBZ</name>
<evidence type="ECO:0000313" key="1">
    <source>
        <dbReference type="EMBL" id="KAF1026002.1"/>
    </source>
</evidence>
<dbReference type="Proteomes" id="UP000490535">
    <property type="component" value="Unassembled WGS sequence"/>
</dbReference>
<evidence type="ECO:0000313" key="2">
    <source>
        <dbReference type="Proteomes" id="UP000490535"/>
    </source>
</evidence>
<dbReference type="EMBL" id="WNDP01000030">
    <property type="protein sequence ID" value="KAF1026002.1"/>
    <property type="molecule type" value="Genomic_DNA"/>
</dbReference>
<protein>
    <submittedName>
        <fullName evidence="1">Uncharacterized protein</fullName>
    </submittedName>
</protein>
<gene>
    <name evidence="1" type="ORF">GAK29_01583</name>
</gene>